<gene>
    <name evidence="3" type="ORF">M0812_19726</name>
</gene>
<evidence type="ECO:0000313" key="3">
    <source>
        <dbReference type="EMBL" id="KAJ3435537.1"/>
    </source>
</evidence>
<accession>A0AAV7Z0G6</accession>
<protein>
    <submittedName>
        <fullName evidence="3">Uncharacterized protein</fullName>
    </submittedName>
</protein>
<evidence type="ECO:0000313" key="4">
    <source>
        <dbReference type="Proteomes" id="UP001146793"/>
    </source>
</evidence>
<dbReference type="EMBL" id="JANTQA010000040">
    <property type="protein sequence ID" value="KAJ3435537.1"/>
    <property type="molecule type" value="Genomic_DNA"/>
</dbReference>
<evidence type="ECO:0000256" key="1">
    <source>
        <dbReference type="SAM" id="Coils"/>
    </source>
</evidence>
<organism evidence="3 4">
    <name type="scientific">Anaeramoeba flamelloides</name>
    <dbReference type="NCBI Taxonomy" id="1746091"/>
    <lineage>
        <taxon>Eukaryota</taxon>
        <taxon>Metamonada</taxon>
        <taxon>Anaeramoebidae</taxon>
        <taxon>Anaeramoeba</taxon>
    </lineage>
</organism>
<name>A0AAV7Z0G6_9EUKA</name>
<evidence type="ECO:0000256" key="2">
    <source>
        <dbReference type="SAM" id="MobiDB-lite"/>
    </source>
</evidence>
<comment type="caution">
    <text evidence="3">The sequence shown here is derived from an EMBL/GenBank/DDBJ whole genome shotgun (WGS) entry which is preliminary data.</text>
</comment>
<feature type="region of interest" description="Disordered" evidence="2">
    <location>
        <begin position="1"/>
        <end position="39"/>
    </location>
</feature>
<dbReference type="Proteomes" id="UP001146793">
    <property type="component" value="Unassembled WGS sequence"/>
</dbReference>
<dbReference type="AlphaFoldDB" id="A0AAV7Z0G6"/>
<sequence length="182" mass="21739">MSDSEITKENSILKDRTNRNPNKTTKEKDTKQEEMGIERLEEIEDQKDIEALLKKKIDFDKAQTKKQRSILKKEQKRLIRYYEKKQNEITSRILLKRKLLRDEIKNSKEYVTRLLNSIETSKKLCGVNLSIKQKTNLEINRLKEQIRLISNENLGIEVENTKFLNICKHYEKQESLENEMLI</sequence>
<keyword evidence="1" id="KW-0175">Coiled coil</keyword>
<reference evidence="3" key="1">
    <citation type="submission" date="2022-08" db="EMBL/GenBank/DDBJ databases">
        <title>Novel sulphate-reducing endosymbionts in the free-living metamonad Anaeramoeba.</title>
        <authorList>
            <person name="Jerlstrom-Hultqvist J."/>
            <person name="Cepicka I."/>
            <person name="Gallot-Lavallee L."/>
            <person name="Salas-Leiva D."/>
            <person name="Curtis B.A."/>
            <person name="Zahonova K."/>
            <person name="Pipaliya S."/>
            <person name="Dacks J."/>
            <person name="Roger A.J."/>
        </authorList>
    </citation>
    <scope>NUCLEOTIDE SEQUENCE</scope>
    <source>
        <strain evidence="3">Busselton2</strain>
    </source>
</reference>
<feature type="coiled-coil region" evidence="1">
    <location>
        <begin position="132"/>
        <end position="159"/>
    </location>
</feature>
<proteinExistence type="predicted"/>